<comment type="similarity">
    <text evidence="8 9">Belongs to the TonB-dependent receptor family.</text>
</comment>
<evidence type="ECO:0000313" key="15">
    <source>
        <dbReference type="Proteomes" id="UP000061809"/>
    </source>
</evidence>
<keyword evidence="6 8" id="KW-0472">Membrane</keyword>
<dbReference type="Pfam" id="PF00593">
    <property type="entry name" value="TonB_dep_Rec_b-barrel"/>
    <property type="match status" value="1"/>
</dbReference>
<dbReference type="PATRIC" id="fig|246787.4.peg.2289"/>
<evidence type="ECO:0000256" key="10">
    <source>
        <dbReference type="SAM" id="MobiDB-lite"/>
    </source>
</evidence>
<dbReference type="GO" id="GO:0009279">
    <property type="term" value="C:cell outer membrane"/>
    <property type="evidence" value="ECO:0007669"/>
    <property type="project" value="UniProtKB-SubCell"/>
</dbReference>
<evidence type="ECO:0000256" key="9">
    <source>
        <dbReference type="RuleBase" id="RU003357"/>
    </source>
</evidence>
<dbReference type="Gene3D" id="2.60.40.1120">
    <property type="entry name" value="Carboxypeptidase-like, regulatory domain"/>
    <property type="match status" value="1"/>
</dbReference>
<dbReference type="InterPro" id="IPR023997">
    <property type="entry name" value="TonB-dep_OMP_SusC/RagA_CS"/>
</dbReference>
<dbReference type="InterPro" id="IPR012910">
    <property type="entry name" value="Plug_dom"/>
</dbReference>
<evidence type="ECO:0000259" key="12">
    <source>
        <dbReference type="Pfam" id="PF00593"/>
    </source>
</evidence>
<evidence type="ECO:0000256" key="7">
    <source>
        <dbReference type="ARBA" id="ARBA00023237"/>
    </source>
</evidence>
<feature type="domain" description="TonB-dependent receptor-like beta-barrel" evidence="12">
    <location>
        <begin position="447"/>
        <end position="859"/>
    </location>
</feature>
<proteinExistence type="inferred from homology"/>
<dbReference type="PROSITE" id="PS52016">
    <property type="entry name" value="TONB_DEPENDENT_REC_3"/>
    <property type="match status" value="1"/>
</dbReference>
<keyword evidence="11" id="KW-0732">Signal</keyword>
<evidence type="ECO:0000256" key="1">
    <source>
        <dbReference type="ARBA" id="ARBA00004571"/>
    </source>
</evidence>
<dbReference type="Proteomes" id="UP000061809">
    <property type="component" value="Chromosome"/>
</dbReference>
<feature type="region of interest" description="Disordered" evidence="10">
    <location>
        <begin position="965"/>
        <end position="987"/>
    </location>
</feature>
<dbReference type="InterPro" id="IPR023996">
    <property type="entry name" value="TonB-dep_OMP_SusC/RagA"/>
</dbReference>
<feature type="chain" id="PRO_5006046383" evidence="11">
    <location>
        <begin position="34"/>
        <end position="1173"/>
    </location>
</feature>
<dbReference type="RefSeq" id="WP_029426010.1">
    <property type="nucleotide sequence ID" value="NZ_CP012801.1"/>
</dbReference>
<dbReference type="NCBIfam" id="TIGR04056">
    <property type="entry name" value="OMP_RagA_SusC"/>
    <property type="match status" value="1"/>
</dbReference>
<dbReference type="InterPro" id="IPR036942">
    <property type="entry name" value="Beta-barrel_TonB_sf"/>
</dbReference>
<dbReference type="Gene3D" id="2.170.130.10">
    <property type="entry name" value="TonB-dependent receptor, plug domain"/>
    <property type="match status" value="1"/>
</dbReference>
<evidence type="ECO:0000256" key="4">
    <source>
        <dbReference type="ARBA" id="ARBA00022692"/>
    </source>
</evidence>
<keyword evidence="7 8" id="KW-0998">Cell outer membrane</keyword>
<evidence type="ECO:0000259" key="13">
    <source>
        <dbReference type="Pfam" id="PF07715"/>
    </source>
</evidence>
<keyword evidence="5 9" id="KW-0798">TonB box</keyword>
<comment type="subcellular location">
    <subcellularLocation>
        <location evidence="1 8">Cell outer membrane</location>
        <topology evidence="1 8">Multi-pass membrane protein</topology>
    </subcellularLocation>
</comment>
<dbReference type="KEGG" id="bcel:BcellWH2_02227"/>
<dbReference type="InterPro" id="IPR037066">
    <property type="entry name" value="Plug_dom_sf"/>
</dbReference>
<dbReference type="Pfam" id="PF07715">
    <property type="entry name" value="Plug"/>
    <property type="match status" value="1"/>
</dbReference>
<keyword evidence="14" id="KW-0675">Receptor</keyword>
<accession>A0A0P0FPD8</accession>
<dbReference type="InterPro" id="IPR008969">
    <property type="entry name" value="CarboxyPept-like_regulatory"/>
</dbReference>
<evidence type="ECO:0000256" key="2">
    <source>
        <dbReference type="ARBA" id="ARBA00022448"/>
    </source>
</evidence>
<name>A0A0P0FPD8_9BACE</name>
<dbReference type="InterPro" id="IPR000531">
    <property type="entry name" value="Beta-barrel_TonB"/>
</dbReference>
<dbReference type="SUPFAM" id="SSF49464">
    <property type="entry name" value="Carboxypeptidase regulatory domain-like"/>
    <property type="match status" value="1"/>
</dbReference>
<keyword evidence="2 8" id="KW-0813">Transport</keyword>
<dbReference type="SUPFAM" id="SSF56935">
    <property type="entry name" value="Porins"/>
    <property type="match status" value="1"/>
</dbReference>
<evidence type="ECO:0000256" key="3">
    <source>
        <dbReference type="ARBA" id="ARBA00022452"/>
    </source>
</evidence>
<dbReference type="NCBIfam" id="TIGR04057">
    <property type="entry name" value="SusC_RagA_signa"/>
    <property type="match status" value="1"/>
</dbReference>
<feature type="domain" description="TonB-dependent receptor plug" evidence="13">
    <location>
        <begin position="152"/>
        <end position="247"/>
    </location>
</feature>
<organism evidence="14 15">
    <name type="scientific">Bacteroides cellulosilyticus</name>
    <dbReference type="NCBI Taxonomy" id="246787"/>
    <lineage>
        <taxon>Bacteria</taxon>
        <taxon>Pseudomonadati</taxon>
        <taxon>Bacteroidota</taxon>
        <taxon>Bacteroidia</taxon>
        <taxon>Bacteroidales</taxon>
        <taxon>Bacteroidaceae</taxon>
        <taxon>Bacteroides</taxon>
    </lineage>
</organism>
<protein>
    <submittedName>
        <fullName evidence="14">TonB dependent receptor</fullName>
    </submittedName>
</protein>
<dbReference type="Pfam" id="PF13715">
    <property type="entry name" value="CarbopepD_reg_2"/>
    <property type="match status" value="1"/>
</dbReference>
<evidence type="ECO:0000256" key="6">
    <source>
        <dbReference type="ARBA" id="ARBA00023136"/>
    </source>
</evidence>
<gene>
    <name evidence="14" type="ORF">BcellWH2_02227</name>
</gene>
<feature type="signal peptide" evidence="11">
    <location>
        <begin position="1"/>
        <end position="33"/>
    </location>
</feature>
<dbReference type="AlphaFoldDB" id="A0A0P0FPD8"/>
<dbReference type="InterPro" id="IPR039426">
    <property type="entry name" value="TonB-dep_rcpt-like"/>
</dbReference>
<reference evidence="14 15" key="1">
    <citation type="journal article" date="2015" name="Science">
        <title>Genetic determinants of in vivo fitness and diet responsiveness in multiple human gut Bacteroides.</title>
        <authorList>
            <person name="Wu M."/>
            <person name="McNulty N.P."/>
            <person name="Rodionov D.A."/>
            <person name="Khoroshkin M.S."/>
            <person name="Griffin N.W."/>
            <person name="Cheng J."/>
            <person name="Latreille P."/>
            <person name="Kerstetter R.A."/>
            <person name="Terrapon N."/>
            <person name="Henrissat B."/>
            <person name="Osterman A.L."/>
            <person name="Gordon J.I."/>
        </authorList>
    </citation>
    <scope>NUCLEOTIDE SEQUENCE [LARGE SCALE GENOMIC DNA]</scope>
    <source>
        <strain evidence="14 15">WH2</strain>
    </source>
</reference>
<evidence type="ECO:0000256" key="5">
    <source>
        <dbReference type="ARBA" id="ARBA00023077"/>
    </source>
</evidence>
<keyword evidence="3 8" id="KW-1134">Transmembrane beta strand</keyword>
<evidence type="ECO:0000256" key="8">
    <source>
        <dbReference type="PROSITE-ProRule" id="PRU01360"/>
    </source>
</evidence>
<evidence type="ECO:0000313" key="14">
    <source>
        <dbReference type="EMBL" id="ALJ59468.1"/>
    </source>
</evidence>
<dbReference type="Gene3D" id="2.40.170.20">
    <property type="entry name" value="TonB-dependent receptor, beta-barrel domain"/>
    <property type="match status" value="1"/>
</dbReference>
<sequence>MNEERKKRGLAYSKFLTAVAISALLLGSDNVMATQTVSGNVPDIKEQLQTIAVTGVVLDASDEPIIGASVVEKGTTNGGITDINGRFTLNVKPGAILKISYVGYQPQEVKATRTMKIVLVEDSEILSEVVVVGYGSQKRENLTGAIATVDVSKTLEGRQIPDIGRGLQGTTPGLSVVIPSGEIGSDPTIKVRGQIGSIDGSSTPLILLDNVEIPSIQMVNPDDVESITVLKDAASASIYGAKAAFGVVLITSKKGAKSEKVEVSYSGNFSWQNISKKMEMARVDGIQYRIDALKRAKGTLYGAFWYVDETSLERAKEWDKTWGGKLGVNDPFVYGRDWYVDASNRKFSIRTFDPYDYMIREWAPSQTHNISLSGRSGKTVFNVGLGYLDQNGLMKLAKHDDFRRWNGSIRLSTEINKYITARAGANYSKRNKRYAYATNSTTADPWLYLYRWDSTYPIGYDENGNEMRSPASEIHQANTANKENNYLSFNVGATLQITKDWKFDIDYTYAGEDQIWKKNGTKFTAADTWTSPVKRLDGNGNQIYVNNMGEVVSAGTEGAMPAYGLSYRQYTADGANPDHIRREVTNAKRHTLNITTDYNWQINEKNNLKVLVGMNRTDWESEDNWSQITNLTDINNLSWDKTIGTQTSSGNLYWDGQLGFFGRVNYNLMDKYLLEANIRYDGSSKFPSNLQWRAFPSFSLGWRLSEEKFMDWSKTFLSSLKLRGSWGMIGDQTVSSSLYVPTISQGQASWLDPSGNKIIYAGTPAAVDPRITWQDIATLDFGFDARFFNGELGVTFDWYQRDTKNMIVPGEGVTWTFGAGSPKGNFGSLRTRGWELSIDYNHRFENGLGINAMVSLSDAQTEITAYGDTKSIDSWYIGKKYGEIWGYRTDRLYQKDDFVYADGKLVTVWALNGKEVPANTPGAKEMNKLKDPNGVYQDYFQTGTIKFGPGDVKYKDVNGDGKIDGGSRSVGTVTDENDPNYGKRDTGDLEVIGNSTPRYEYGIRLGADYKGFDFSIFMQGVGKRDIWGAGFLAIPGFNTGDGAMPQAIAGNYWREDRTDAFYPAAYNLAGSNTGFNMQTQDRYLLNMSYFRIKNITLGYTLPAVWTKKILINKARIYVACENFFTFDKLGGLPIDAEEISGFSMFNSTNYNSGRTGVGTPTMKNMSVGIQLNF</sequence>
<dbReference type="FunFam" id="2.60.40.1120:FF:000003">
    <property type="entry name" value="Outer membrane protein Omp121"/>
    <property type="match status" value="1"/>
</dbReference>
<keyword evidence="4 8" id="KW-0812">Transmembrane</keyword>
<evidence type="ECO:0000256" key="11">
    <source>
        <dbReference type="SAM" id="SignalP"/>
    </source>
</evidence>
<dbReference type="EMBL" id="CP012801">
    <property type="protein sequence ID" value="ALJ59468.1"/>
    <property type="molecule type" value="Genomic_DNA"/>
</dbReference>